<dbReference type="OrthoDB" id="2555274at2"/>
<proteinExistence type="predicted"/>
<dbReference type="SUPFAM" id="SSF51658">
    <property type="entry name" value="Xylose isomerase-like"/>
    <property type="match status" value="1"/>
</dbReference>
<dbReference type="AlphaFoldDB" id="A0A2U2HHN8"/>
<organism evidence="1 2">
    <name type="scientific">Massilia glaciei</name>
    <dbReference type="NCBI Taxonomy" id="1524097"/>
    <lineage>
        <taxon>Bacteria</taxon>
        <taxon>Pseudomonadati</taxon>
        <taxon>Pseudomonadota</taxon>
        <taxon>Betaproteobacteria</taxon>
        <taxon>Burkholderiales</taxon>
        <taxon>Oxalobacteraceae</taxon>
        <taxon>Telluria group</taxon>
        <taxon>Massilia</taxon>
    </lineage>
</organism>
<sequence>MQILYAKSKWERPDASLPAFLAECRADGYDATELYLPGVSEAPTEIAELHRAASLLLVGQIVTSGANADQHIASLDRLVPMAAACAPLFINCHSGRDWFGFDANLRILRHADGLARSHGLAPHHELHRGRALYNAPDTVRYLEAFPGLTVTADFSHWFCVHESDLSDQEEALARTVAAARHIHARVGFNEGPQVADPASPGAAPWLERHLGLWRRIAAARRASGAPWLTITPEFGPAPYMPATGPGDTPAADAWLVNRWMRDTLRARLLAD</sequence>
<keyword evidence="2" id="KW-1185">Reference proteome</keyword>
<keyword evidence="1" id="KW-0413">Isomerase</keyword>
<name>A0A2U2HHN8_9BURK</name>
<dbReference type="Proteomes" id="UP000241421">
    <property type="component" value="Unassembled WGS sequence"/>
</dbReference>
<dbReference type="RefSeq" id="WP_106758686.1">
    <property type="nucleotide sequence ID" value="NZ_PXWF02000254.1"/>
</dbReference>
<reference evidence="1 2" key="1">
    <citation type="submission" date="2018-04" db="EMBL/GenBank/DDBJ databases">
        <title>Massilia violaceinigra sp. nov., a novel purple-pigmented bacterium isolated from Tianshan glacier, Xinjiang, China.</title>
        <authorList>
            <person name="Wang H."/>
        </authorList>
    </citation>
    <scope>NUCLEOTIDE SEQUENCE [LARGE SCALE GENOMIC DNA]</scope>
    <source>
        <strain evidence="1 2">B448-2</strain>
    </source>
</reference>
<evidence type="ECO:0000313" key="2">
    <source>
        <dbReference type="Proteomes" id="UP000241421"/>
    </source>
</evidence>
<evidence type="ECO:0000313" key="1">
    <source>
        <dbReference type="EMBL" id="PWF45436.1"/>
    </source>
</evidence>
<dbReference type="GO" id="GO:0016853">
    <property type="term" value="F:isomerase activity"/>
    <property type="evidence" value="ECO:0007669"/>
    <property type="project" value="UniProtKB-KW"/>
</dbReference>
<dbReference type="EMBL" id="PXWF02000254">
    <property type="protein sequence ID" value="PWF45436.1"/>
    <property type="molecule type" value="Genomic_DNA"/>
</dbReference>
<dbReference type="Gene3D" id="3.20.20.150">
    <property type="entry name" value="Divalent-metal-dependent TIM barrel enzymes"/>
    <property type="match status" value="1"/>
</dbReference>
<accession>A0A2U2HHN8</accession>
<comment type="caution">
    <text evidence="1">The sequence shown here is derived from an EMBL/GenBank/DDBJ whole genome shotgun (WGS) entry which is preliminary data.</text>
</comment>
<dbReference type="InterPro" id="IPR036237">
    <property type="entry name" value="Xyl_isomerase-like_sf"/>
</dbReference>
<gene>
    <name evidence="1" type="ORF">C7C56_017665</name>
</gene>
<protein>
    <submittedName>
        <fullName evidence="1">Sugar phosphate isomerase/epimerase</fullName>
    </submittedName>
</protein>